<dbReference type="AlphaFoldDB" id="A0A0V0IAZ7"/>
<protein>
    <submittedName>
        <fullName evidence="1">Putative ovule protein</fullName>
    </submittedName>
</protein>
<sequence length="94" mass="10450">MKIVRGILRTANACLSRYSSHHRTFSALPNFAPDDKQSTNSFESAEDFERRIFGDSAGNSPSSNSFFRKLDRVEKAYDTSGLGSTFSSGKDLVY</sequence>
<accession>A0A0V0IAZ7</accession>
<reference evidence="1" key="1">
    <citation type="submission" date="2015-12" db="EMBL/GenBank/DDBJ databases">
        <title>Gene expression during late stages of embryo sac development: a critical building block for successful pollen-pistil interactions.</title>
        <authorList>
            <person name="Liu Y."/>
            <person name="Joly V."/>
            <person name="Sabar M."/>
            <person name="Matton D.P."/>
        </authorList>
    </citation>
    <scope>NUCLEOTIDE SEQUENCE</scope>
</reference>
<dbReference type="EMBL" id="GEDG01008723">
    <property type="protein sequence ID" value="JAP29804.1"/>
    <property type="molecule type" value="Transcribed_RNA"/>
</dbReference>
<organism evidence="1">
    <name type="scientific">Solanum chacoense</name>
    <name type="common">Chaco potato</name>
    <dbReference type="NCBI Taxonomy" id="4108"/>
    <lineage>
        <taxon>Eukaryota</taxon>
        <taxon>Viridiplantae</taxon>
        <taxon>Streptophyta</taxon>
        <taxon>Embryophyta</taxon>
        <taxon>Tracheophyta</taxon>
        <taxon>Spermatophyta</taxon>
        <taxon>Magnoliopsida</taxon>
        <taxon>eudicotyledons</taxon>
        <taxon>Gunneridae</taxon>
        <taxon>Pentapetalae</taxon>
        <taxon>asterids</taxon>
        <taxon>lamiids</taxon>
        <taxon>Solanales</taxon>
        <taxon>Solanaceae</taxon>
        <taxon>Solanoideae</taxon>
        <taxon>Solaneae</taxon>
        <taxon>Solanum</taxon>
    </lineage>
</organism>
<name>A0A0V0IAZ7_SOLCH</name>
<evidence type="ECO:0000313" key="1">
    <source>
        <dbReference type="EMBL" id="JAP29804.1"/>
    </source>
</evidence>
<proteinExistence type="predicted"/>